<sequence length="135" mass="16564">MQYLTIISNFIYLFCGFYLLYKKHYFYGLLGFVIFLISHIYHCDEINSDNLWNWKMNCDMIISSICFIIVLINCHPILLCMKNLFLLFLLFSLFLISWYYYYKDSNTYYILHSLWHVFSALFILYLIINFHNKFD</sequence>
<keyword evidence="1" id="KW-0472">Membrane</keyword>
<feature type="transmembrane region" description="Helical" evidence="1">
    <location>
        <begin position="108"/>
        <end position="128"/>
    </location>
</feature>
<proteinExistence type="predicted"/>
<feature type="transmembrane region" description="Helical" evidence="1">
    <location>
        <begin position="6"/>
        <end position="21"/>
    </location>
</feature>
<dbReference type="AlphaFoldDB" id="A0A6C0HVF1"/>
<evidence type="ECO:0000313" key="2">
    <source>
        <dbReference type="EMBL" id="QHT84464.1"/>
    </source>
</evidence>
<protein>
    <submittedName>
        <fullName evidence="2">Uncharacterized protein</fullName>
    </submittedName>
</protein>
<keyword evidence="1" id="KW-1133">Transmembrane helix</keyword>
<feature type="transmembrane region" description="Helical" evidence="1">
    <location>
        <begin position="26"/>
        <end position="42"/>
    </location>
</feature>
<reference evidence="2" key="1">
    <citation type="journal article" date="2020" name="Nature">
        <title>Giant virus diversity and host interactions through global metagenomics.</title>
        <authorList>
            <person name="Schulz F."/>
            <person name="Roux S."/>
            <person name="Paez-Espino D."/>
            <person name="Jungbluth S."/>
            <person name="Walsh D.A."/>
            <person name="Denef V.J."/>
            <person name="McMahon K.D."/>
            <person name="Konstantinidis K.T."/>
            <person name="Eloe-Fadrosh E.A."/>
            <person name="Kyrpides N.C."/>
            <person name="Woyke T."/>
        </authorList>
    </citation>
    <scope>NUCLEOTIDE SEQUENCE</scope>
    <source>
        <strain evidence="2">GVMAG-M-3300023184-177</strain>
    </source>
</reference>
<evidence type="ECO:0000256" key="1">
    <source>
        <dbReference type="SAM" id="Phobius"/>
    </source>
</evidence>
<feature type="transmembrane region" description="Helical" evidence="1">
    <location>
        <begin position="84"/>
        <end position="102"/>
    </location>
</feature>
<accession>A0A6C0HVF1</accession>
<keyword evidence="1" id="KW-0812">Transmembrane</keyword>
<organism evidence="2">
    <name type="scientific">viral metagenome</name>
    <dbReference type="NCBI Taxonomy" id="1070528"/>
    <lineage>
        <taxon>unclassified sequences</taxon>
        <taxon>metagenomes</taxon>
        <taxon>organismal metagenomes</taxon>
    </lineage>
</organism>
<feature type="transmembrane region" description="Helical" evidence="1">
    <location>
        <begin position="54"/>
        <end position="72"/>
    </location>
</feature>
<name>A0A6C0HVF1_9ZZZZ</name>
<dbReference type="EMBL" id="MN740018">
    <property type="protein sequence ID" value="QHT84464.1"/>
    <property type="molecule type" value="Genomic_DNA"/>
</dbReference>